<organism evidence="2 3">
    <name type="scientific">Stephanodiscus triporus</name>
    <dbReference type="NCBI Taxonomy" id="2934178"/>
    <lineage>
        <taxon>Eukaryota</taxon>
        <taxon>Sar</taxon>
        <taxon>Stramenopiles</taxon>
        <taxon>Ochrophyta</taxon>
        <taxon>Bacillariophyta</taxon>
        <taxon>Coscinodiscophyceae</taxon>
        <taxon>Thalassiosirophycidae</taxon>
        <taxon>Stephanodiscales</taxon>
        <taxon>Stephanodiscaceae</taxon>
        <taxon>Stephanodiscus</taxon>
    </lineage>
</organism>
<feature type="compositionally biased region" description="Pro residues" evidence="1">
    <location>
        <begin position="259"/>
        <end position="274"/>
    </location>
</feature>
<accession>A0ABD3QNA0</accession>
<dbReference type="EMBL" id="JALLAZ020000177">
    <property type="protein sequence ID" value="KAL3801725.1"/>
    <property type="molecule type" value="Genomic_DNA"/>
</dbReference>
<dbReference type="AlphaFoldDB" id="A0ABD3QNA0"/>
<proteinExistence type="predicted"/>
<feature type="region of interest" description="Disordered" evidence="1">
    <location>
        <begin position="844"/>
        <end position="897"/>
    </location>
</feature>
<feature type="region of interest" description="Disordered" evidence="1">
    <location>
        <begin position="19"/>
        <end position="50"/>
    </location>
</feature>
<gene>
    <name evidence="2" type="ORF">ACHAW5_010065</name>
</gene>
<reference evidence="2 3" key="1">
    <citation type="submission" date="2024-10" db="EMBL/GenBank/DDBJ databases">
        <title>Updated reference genomes for cyclostephanoid diatoms.</title>
        <authorList>
            <person name="Roberts W.R."/>
            <person name="Alverson A.J."/>
        </authorList>
    </citation>
    <scope>NUCLEOTIDE SEQUENCE [LARGE SCALE GENOMIC DNA]</scope>
    <source>
        <strain evidence="2 3">AJA276-08</strain>
    </source>
</reference>
<evidence type="ECO:0000313" key="3">
    <source>
        <dbReference type="Proteomes" id="UP001530315"/>
    </source>
</evidence>
<dbReference type="Gene3D" id="2.60.40.2810">
    <property type="match status" value="3"/>
</dbReference>
<dbReference type="Proteomes" id="UP001530315">
    <property type="component" value="Unassembled WGS sequence"/>
</dbReference>
<keyword evidence="3" id="KW-1185">Reference proteome</keyword>
<name>A0ABD3QNA0_9STRA</name>
<feature type="compositionally biased region" description="Polar residues" evidence="1">
    <location>
        <begin position="121"/>
        <end position="131"/>
    </location>
</feature>
<protein>
    <submittedName>
        <fullName evidence="2">Uncharacterized protein</fullName>
    </submittedName>
</protein>
<sequence>MPLDVRAVYPAGSEVRISVLLNMPPPPPSMDDDDDGGEDDYDGGGGGRGGLPLLGGHFEFHLCPTAYPDPPTEGCFSDHPLEFFLEGTGVEAAGDVDEDDDGGRRRAKRREDDRGAAGPETNRNGDQVSYSNSDTVLISSVTTDGNGTTTITTLHGGTTILTGGPATSPNSRYVLLRWHYVPARDDCHPEGYDSYDWPTEAWGEWRRPTGGVCDDDDDDDDVGSPRHEEYWNCAEILILGDGDDGGDATGPSVTESLIPPLPTEPEPKATPPPPGDDDLAETAMTQLSDEGRITAVDDEVSTGHNRAITIDVVANDKYTGSLSLIVKRTTSANHGSCDVVNNQVLYTPSVGYDGWDNCSYRVCLSVGVCDEALINIKVLPASNPRPAPLESNPTTEIAITPLSDEGRITASAPGHNRAITIDVVANDKYTGSLSPVVKRTTSANHGSCDAMNNQVLYTPSDGYEGWDRCSYRVCLSVGVCDEALINIKVLPASNPRPAPLESNPTTEIAITPLSDEGRITASAPGHNRAITIDVVANDKYTGSLSPVVKRTTSANHGSCDAMNNQVLYTPSDGYEGWDRCSYRVCLSVGVCDEALINIKVLPASNPRPAPLESNPTTEIAITPLSDEGRITAVDDEVSTGHNRAITIDVVANDKYTGSLSPVVKRTTSANHGMMDMRGGNRCSYRVCLSVGVCDEALINIKVLPASNPWPAPLESNPTTEITMTPLSDEGRITAEDDEVSTGHNQAITIDVVANDKYTGSLSLIVKRTTSANHGTCDVVNNQVLYTPSDGYEGWDRCSYRVCLSVGVCDEALIKIEVSRPAPLEPNPTKPIPDVAPIEESVEEPMPTLDEPADVEPLEWDNGVDGGDNEGDEMEDEEDDTQEDKQVELEGPESTFSSGLESVYAEDEVVVTLQNTPIIVDVTNNDFSKLTEILKVTQTGGAEHGICALTSDNNQVHYIPEPDFLGTDHCGYIICLNSVCDEGILAIKVTSLKAENEPLPQKSSRGFVSNYKSSGGLSLMSTMEIPIGEIKCKEEYEGGRNLRGGGGRRLAKGDPCTPGSDGITYTSTYHTGGPPQLRLPSDPINPTLRVVQTGSPGSGGGERYIQTVISIQSSADAIITPDFPDKGFERVPSMLVSSALSSGGHHESWITVCQDGVFSASVFLYALANSDHGGLFVTTSDRSWKEHEVTWNNAPRSDGIVLGALGSIEGW</sequence>
<feature type="region of interest" description="Disordered" evidence="1">
    <location>
        <begin position="89"/>
        <end position="131"/>
    </location>
</feature>
<feature type="region of interest" description="Disordered" evidence="1">
    <location>
        <begin position="241"/>
        <end position="280"/>
    </location>
</feature>
<evidence type="ECO:0000256" key="1">
    <source>
        <dbReference type="SAM" id="MobiDB-lite"/>
    </source>
</evidence>
<dbReference type="Pfam" id="PF17963">
    <property type="entry name" value="Big_9"/>
    <property type="match status" value="5"/>
</dbReference>
<feature type="compositionally biased region" description="Acidic residues" evidence="1">
    <location>
        <begin position="866"/>
        <end position="881"/>
    </location>
</feature>
<feature type="compositionally biased region" description="Acidic residues" evidence="1">
    <location>
        <begin position="30"/>
        <end position="42"/>
    </location>
</feature>
<comment type="caution">
    <text evidence="2">The sequence shown here is derived from an EMBL/GenBank/DDBJ whole genome shotgun (WGS) entry which is preliminary data.</text>
</comment>
<evidence type="ECO:0000313" key="2">
    <source>
        <dbReference type="EMBL" id="KAL3801725.1"/>
    </source>
</evidence>